<accession>A0A6P2H8B9</accession>
<dbReference type="EMBL" id="CABVPW010000002">
    <property type="protein sequence ID" value="VWB11768.1"/>
    <property type="molecule type" value="Genomic_DNA"/>
</dbReference>
<organism evidence="1 2">
    <name type="scientific">Burkholderia lata (strain ATCC 17760 / DSM 23089 / LMG 22485 / NCIMB 9086 / R18194 / 383)</name>
    <dbReference type="NCBI Taxonomy" id="482957"/>
    <lineage>
        <taxon>Bacteria</taxon>
        <taxon>Pseudomonadati</taxon>
        <taxon>Pseudomonadota</taxon>
        <taxon>Betaproteobacteria</taxon>
        <taxon>Burkholderiales</taxon>
        <taxon>Burkholderiaceae</taxon>
        <taxon>Burkholderia</taxon>
        <taxon>Burkholderia cepacia complex</taxon>
    </lineage>
</organism>
<evidence type="ECO:0000313" key="1">
    <source>
        <dbReference type="EMBL" id="VWB11768.1"/>
    </source>
</evidence>
<sequence>MTISEVTVKRYRTSTIFSVVASIDLAIKDVPDATALSKFRLLPLERDLTRTLLDEIYIALRGRGLPMKGRRWGGASSGSVRSLVDTLVDASDVLPAHALLNRHEQEALGNAGCLRIICRPACVKMIEATAGVAQRVACGRHVLFRDRAAYRRITRCSCLSVCIRRAKCKGPDASSES</sequence>
<protein>
    <submittedName>
        <fullName evidence="1">Transposase, IS4 family protein</fullName>
    </submittedName>
</protein>
<proteinExistence type="predicted"/>
<gene>
    <name evidence="1" type="ORF">BLA23254_00385</name>
</gene>
<dbReference type="AlphaFoldDB" id="A0A6P2H8B9"/>
<reference evidence="1 2" key="1">
    <citation type="submission" date="2019-09" db="EMBL/GenBank/DDBJ databases">
        <authorList>
            <person name="Depoorter E."/>
        </authorList>
    </citation>
    <scope>NUCLEOTIDE SEQUENCE [LARGE SCALE GENOMIC DNA]</scope>
    <source>
        <strain evidence="1">LMG 23254</strain>
    </source>
</reference>
<evidence type="ECO:0000313" key="2">
    <source>
        <dbReference type="Proteomes" id="UP000494218"/>
    </source>
</evidence>
<dbReference type="Proteomes" id="UP000494218">
    <property type="component" value="Unassembled WGS sequence"/>
</dbReference>
<name>A0A6P2H8B9_BURL3</name>